<feature type="domain" description="Metallo-beta-lactamase" evidence="7">
    <location>
        <begin position="559"/>
        <end position="760"/>
    </location>
</feature>
<dbReference type="NCBIfam" id="TIGR00360">
    <property type="entry name" value="ComEC_N-term"/>
    <property type="match status" value="1"/>
</dbReference>
<dbReference type="InterPro" id="IPR052159">
    <property type="entry name" value="Competence_DNA_uptake"/>
</dbReference>
<dbReference type="InterPro" id="IPR001279">
    <property type="entry name" value="Metallo-B-lactamas"/>
</dbReference>
<dbReference type="InterPro" id="IPR025405">
    <property type="entry name" value="DUF4131"/>
</dbReference>
<evidence type="ECO:0000259" key="7">
    <source>
        <dbReference type="SMART" id="SM00849"/>
    </source>
</evidence>
<dbReference type="SUPFAM" id="SSF56281">
    <property type="entry name" value="Metallo-hydrolase/oxidoreductase"/>
    <property type="match status" value="1"/>
</dbReference>
<feature type="transmembrane region" description="Helical" evidence="6">
    <location>
        <begin position="304"/>
        <end position="334"/>
    </location>
</feature>
<dbReference type="InterPro" id="IPR004797">
    <property type="entry name" value="Competence_ComEC/Rec2"/>
</dbReference>
<dbReference type="NCBIfam" id="TIGR00361">
    <property type="entry name" value="ComEC_Rec2"/>
    <property type="match status" value="1"/>
</dbReference>
<feature type="transmembrane region" description="Helical" evidence="6">
    <location>
        <begin position="262"/>
        <end position="284"/>
    </location>
</feature>
<dbReference type="Gene3D" id="3.60.15.10">
    <property type="entry name" value="Ribonuclease Z/Hydroxyacylglutathione hydrolase-like"/>
    <property type="match status" value="1"/>
</dbReference>
<feature type="transmembrane region" description="Helical" evidence="6">
    <location>
        <begin position="523"/>
        <end position="541"/>
    </location>
</feature>
<protein>
    <submittedName>
        <fullName evidence="8">DNA internalization-related competence protein ComEC/Rec2</fullName>
    </submittedName>
</protein>
<evidence type="ECO:0000313" key="8">
    <source>
        <dbReference type="EMBL" id="PAP78641.1"/>
    </source>
</evidence>
<dbReference type="Proteomes" id="UP000216339">
    <property type="component" value="Unassembled WGS sequence"/>
</dbReference>
<comment type="caution">
    <text evidence="8">The sequence shown here is derived from an EMBL/GenBank/DDBJ whole genome shotgun (WGS) entry which is preliminary data.</text>
</comment>
<evidence type="ECO:0000256" key="3">
    <source>
        <dbReference type="ARBA" id="ARBA00022692"/>
    </source>
</evidence>
<sequence length="808" mass="84162">MAALVAGGIGLGRLVSGVDPMTWAVGGLAVVSLAVGYVVVTRRRLVSLGPVALALAVGGAALTLGAARDAASRTARPDGIERIAEAAWEADSLGDRAPITVWATVLDAPEATWSIRFTAAVDSAARGDTHGVVRGRVLVSLLVGDAGAVYPVLRPGDRVRLTGRLERLPRRRNPAQFDYGAYLRRQGVGAMLTVESEADAAFLAPSRQPTDRIANGVRVHIETALARHVQDAEVRALLRALLLADRSGIEAGTLDAFRETGLMHLLAVSGLHVGLVGLTLYVLLKPLLGRLGVRRRRLEAARAIATLAVLAVYVVVAGASVSIVRAFVMVALVIAGRALDRRSDTLNALGIAAFLLLVHRPAALFDVGFQLSFGAVFALVTLTPLLTSAVPERVRQSKSGTFVVGSIVTSVAATIGTAPALLYHFGRLPIGGLVLNVVAIPLTAATLGAGLGCALTAWVPPLAATFGALATATGGLLLGTTEAGADTLGGIAYDGFLDSASVLIALLLGIAIMALWRRPVARTRLALAALGCLAIGTWTGFATGDGRPALDAVFLDVGQGDATLLSTPGGRHVLIDAGLKSPYVDEGKRTILPHLERFGIARLDALVLTHADADHVGGARSVLEHAEVGRLIVNGQDGTTDLWTSVLHVADSLGVPVQAVKAGDTLAVDPAIRLRVLGPGGPMDSPNDASVVLLAEYGATRWLLTGDAEVAGEAALVRRFGEHLEVDVVKVGHHGSRTSSTPALVRAARQPEFAVVSVARRNRYGLPNEEPIARWTAAGAAVLHTSTEGAVWLRSNGEAVERIDWRRE</sequence>
<keyword evidence="4 6" id="KW-1133">Transmembrane helix</keyword>
<evidence type="ECO:0000256" key="5">
    <source>
        <dbReference type="ARBA" id="ARBA00023136"/>
    </source>
</evidence>
<dbReference type="CDD" id="cd07731">
    <property type="entry name" value="ComA-like_MBL-fold"/>
    <property type="match status" value="1"/>
</dbReference>
<feature type="transmembrane region" description="Helical" evidence="6">
    <location>
        <begin position="46"/>
        <end position="67"/>
    </location>
</feature>
<feature type="transmembrane region" description="Helical" evidence="6">
    <location>
        <begin position="428"/>
        <end position="451"/>
    </location>
</feature>
<evidence type="ECO:0000256" key="4">
    <source>
        <dbReference type="ARBA" id="ARBA00022989"/>
    </source>
</evidence>
<dbReference type="EMBL" id="MQWD01000001">
    <property type="protein sequence ID" value="PAP78641.1"/>
    <property type="molecule type" value="Genomic_DNA"/>
</dbReference>
<keyword evidence="2" id="KW-1003">Cell membrane</keyword>
<comment type="subcellular location">
    <subcellularLocation>
        <location evidence="1">Cell membrane</location>
        <topology evidence="1">Multi-pass membrane protein</topology>
    </subcellularLocation>
</comment>
<feature type="transmembrane region" description="Helical" evidence="6">
    <location>
        <begin position="21"/>
        <end position="40"/>
    </location>
</feature>
<keyword evidence="3 6" id="KW-0812">Transmembrane</keyword>
<accession>A0A271J536</accession>
<dbReference type="Pfam" id="PF13567">
    <property type="entry name" value="DUF4131"/>
    <property type="match status" value="1"/>
</dbReference>
<dbReference type="PANTHER" id="PTHR30619">
    <property type="entry name" value="DNA INTERNALIZATION/COMPETENCE PROTEIN COMEC/REC2"/>
    <property type="match status" value="1"/>
</dbReference>
<evidence type="ECO:0000256" key="6">
    <source>
        <dbReference type="SAM" id="Phobius"/>
    </source>
</evidence>
<gene>
    <name evidence="8" type="ORF">BSZ37_03320</name>
</gene>
<dbReference type="AlphaFoldDB" id="A0A271J536"/>
<dbReference type="GO" id="GO:0005886">
    <property type="term" value="C:plasma membrane"/>
    <property type="evidence" value="ECO:0007669"/>
    <property type="project" value="UniProtKB-SubCell"/>
</dbReference>
<keyword evidence="9" id="KW-1185">Reference proteome</keyword>
<dbReference type="GO" id="GO:0030420">
    <property type="term" value="P:establishment of competence for transformation"/>
    <property type="evidence" value="ECO:0007669"/>
    <property type="project" value="InterPro"/>
</dbReference>
<dbReference type="InterPro" id="IPR035681">
    <property type="entry name" value="ComA-like_MBL"/>
</dbReference>
<dbReference type="Pfam" id="PF03772">
    <property type="entry name" value="Competence"/>
    <property type="match status" value="1"/>
</dbReference>
<organism evidence="8 9">
    <name type="scientific">Rubrivirga marina</name>
    <dbReference type="NCBI Taxonomy" id="1196024"/>
    <lineage>
        <taxon>Bacteria</taxon>
        <taxon>Pseudomonadati</taxon>
        <taxon>Rhodothermota</taxon>
        <taxon>Rhodothermia</taxon>
        <taxon>Rhodothermales</taxon>
        <taxon>Rubricoccaceae</taxon>
        <taxon>Rubrivirga</taxon>
    </lineage>
</organism>
<dbReference type="SMART" id="SM00849">
    <property type="entry name" value="Lactamase_B"/>
    <property type="match status" value="1"/>
</dbReference>
<feature type="transmembrane region" description="Helical" evidence="6">
    <location>
        <begin position="458"/>
        <end position="479"/>
    </location>
</feature>
<proteinExistence type="predicted"/>
<evidence type="ECO:0000256" key="2">
    <source>
        <dbReference type="ARBA" id="ARBA00022475"/>
    </source>
</evidence>
<dbReference type="InterPro" id="IPR004477">
    <property type="entry name" value="ComEC_N"/>
</dbReference>
<feature type="transmembrane region" description="Helical" evidence="6">
    <location>
        <begin position="499"/>
        <end position="516"/>
    </location>
</feature>
<evidence type="ECO:0000313" key="9">
    <source>
        <dbReference type="Proteomes" id="UP000216339"/>
    </source>
</evidence>
<dbReference type="PANTHER" id="PTHR30619:SF1">
    <property type="entry name" value="RECOMBINATION PROTEIN 2"/>
    <property type="match status" value="1"/>
</dbReference>
<dbReference type="Pfam" id="PF00753">
    <property type="entry name" value="Lactamase_B"/>
    <property type="match status" value="1"/>
</dbReference>
<keyword evidence="5 6" id="KW-0472">Membrane</keyword>
<name>A0A271J536_9BACT</name>
<reference evidence="8 9" key="1">
    <citation type="submission" date="2016-11" db="EMBL/GenBank/DDBJ databases">
        <title>Study of marine rhodopsin-containing bacteria.</title>
        <authorList>
            <person name="Yoshizawa S."/>
            <person name="Kumagai Y."/>
            <person name="Kogure K."/>
        </authorList>
    </citation>
    <scope>NUCLEOTIDE SEQUENCE [LARGE SCALE GENOMIC DNA]</scope>
    <source>
        <strain evidence="8 9">SAORIC-28</strain>
    </source>
</reference>
<feature type="transmembrane region" description="Helical" evidence="6">
    <location>
        <begin position="402"/>
        <end position="422"/>
    </location>
</feature>
<evidence type="ECO:0000256" key="1">
    <source>
        <dbReference type="ARBA" id="ARBA00004651"/>
    </source>
</evidence>
<feature type="transmembrane region" description="Helical" evidence="6">
    <location>
        <begin position="371"/>
        <end position="390"/>
    </location>
</feature>
<dbReference type="InterPro" id="IPR036866">
    <property type="entry name" value="RibonucZ/Hydroxyglut_hydro"/>
</dbReference>